<gene>
    <name evidence="1" type="ORF">GH714_034300</name>
</gene>
<dbReference type="PANTHER" id="PTHR31531:SF2">
    <property type="entry name" value="E3 UBIQUITIN-PROTEIN LIGASE E3D"/>
    <property type="match status" value="1"/>
</dbReference>
<proteinExistence type="predicted"/>
<dbReference type="GO" id="GO:0031624">
    <property type="term" value="F:ubiquitin conjugating enzyme binding"/>
    <property type="evidence" value="ECO:0007669"/>
    <property type="project" value="TreeGrafter"/>
</dbReference>
<dbReference type="AlphaFoldDB" id="A0A6A6MF78"/>
<evidence type="ECO:0000313" key="1">
    <source>
        <dbReference type="EMBL" id="KAF2312340.1"/>
    </source>
</evidence>
<dbReference type="InterPro" id="IPR019193">
    <property type="entry name" value="UBQ-conj_enz_E2-bd_prot"/>
</dbReference>
<sequence>MEVHMGDPISCPKSQTIPIRFPQNLQFHCKDLKVWLNLLQSQLLLTWIGEDTEKVSLRVPIPKVLIDPDSPVSFRALDYHIEVKLVLLLPVDHLIFSNFSLSDDRENNEVLDSVKPLNTDSAKLISYVDISWKCHQLTGERWLTIGLELAVVHLSEKLVNREEEPTANGLFSVPSASDLSENVALKLGCCHSTYYALDYVEVSTHKVSKLSLADQTKNKAVKAMENRRSFLNGFLGDVFMARSYNLSMDIEWKQFVCPQCSTVLGAYPCADGDIPVDDGDRF</sequence>
<organism evidence="1 2">
    <name type="scientific">Hevea brasiliensis</name>
    <name type="common">Para rubber tree</name>
    <name type="synonym">Siphonia brasiliensis</name>
    <dbReference type="NCBI Taxonomy" id="3981"/>
    <lineage>
        <taxon>Eukaryota</taxon>
        <taxon>Viridiplantae</taxon>
        <taxon>Streptophyta</taxon>
        <taxon>Embryophyta</taxon>
        <taxon>Tracheophyta</taxon>
        <taxon>Spermatophyta</taxon>
        <taxon>Magnoliopsida</taxon>
        <taxon>eudicotyledons</taxon>
        <taxon>Gunneridae</taxon>
        <taxon>Pentapetalae</taxon>
        <taxon>rosids</taxon>
        <taxon>fabids</taxon>
        <taxon>Malpighiales</taxon>
        <taxon>Euphorbiaceae</taxon>
        <taxon>Crotonoideae</taxon>
        <taxon>Micrandreae</taxon>
        <taxon>Hevea</taxon>
    </lineage>
</organism>
<dbReference type="Proteomes" id="UP000467840">
    <property type="component" value="Chromosome 14"/>
</dbReference>
<dbReference type="GO" id="GO:0000209">
    <property type="term" value="P:protein polyubiquitination"/>
    <property type="evidence" value="ECO:0007669"/>
    <property type="project" value="TreeGrafter"/>
</dbReference>
<dbReference type="EMBL" id="JAAGAX010000006">
    <property type="protein sequence ID" value="KAF2312340.1"/>
    <property type="molecule type" value="Genomic_DNA"/>
</dbReference>
<dbReference type="GO" id="GO:0006513">
    <property type="term" value="P:protein monoubiquitination"/>
    <property type="evidence" value="ECO:0007669"/>
    <property type="project" value="TreeGrafter"/>
</dbReference>
<comment type="caution">
    <text evidence="1">The sequence shown here is derived from an EMBL/GenBank/DDBJ whole genome shotgun (WGS) entry which is preliminary data.</text>
</comment>
<keyword evidence="2" id="KW-1185">Reference proteome</keyword>
<dbReference type="GO" id="GO:0061630">
    <property type="term" value="F:ubiquitin protein ligase activity"/>
    <property type="evidence" value="ECO:0007669"/>
    <property type="project" value="TreeGrafter"/>
</dbReference>
<dbReference type="GO" id="GO:0000151">
    <property type="term" value="C:ubiquitin ligase complex"/>
    <property type="evidence" value="ECO:0007669"/>
    <property type="project" value="TreeGrafter"/>
</dbReference>
<protein>
    <submittedName>
        <fullName evidence="1">Uncharacterized protein</fullName>
    </submittedName>
</protein>
<accession>A0A6A6MF78</accession>
<dbReference type="GO" id="GO:0043161">
    <property type="term" value="P:proteasome-mediated ubiquitin-dependent protein catabolic process"/>
    <property type="evidence" value="ECO:0007669"/>
    <property type="project" value="TreeGrafter"/>
</dbReference>
<dbReference type="GO" id="GO:0030332">
    <property type="term" value="F:cyclin binding"/>
    <property type="evidence" value="ECO:0007669"/>
    <property type="project" value="TreeGrafter"/>
</dbReference>
<reference evidence="1 2" key="1">
    <citation type="journal article" date="2020" name="Mol. Plant">
        <title>The Chromosome-Based Rubber Tree Genome Provides New Insights into Spurge Genome Evolution and Rubber Biosynthesis.</title>
        <authorList>
            <person name="Liu J."/>
            <person name="Shi C."/>
            <person name="Shi C.C."/>
            <person name="Li W."/>
            <person name="Zhang Q.J."/>
            <person name="Zhang Y."/>
            <person name="Li K."/>
            <person name="Lu H.F."/>
            <person name="Shi C."/>
            <person name="Zhu S.T."/>
            <person name="Xiao Z.Y."/>
            <person name="Nan H."/>
            <person name="Yue Y."/>
            <person name="Zhu X.G."/>
            <person name="Wu Y."/>
            <person name="Hong X.N."/>
            <person name="Fan G.Y."/>
            <person name="Tong Y."/>
            <person name="Zhang D."/>
            <person name="Mao C.L."/>
            <person name="Liu Y.L."/>
            <person name="Hao S.J."/>
            <person name="Liu W.Q."/>
            <person name="Lv M.Q."/>
            <person name="Zhang H.B."/>
            <person name="Liu Y."/>
            <person name="Hu-Tang G.R."/>
            <person name="Wang J.P."/>
            <person name="Wang J.H."/>
            <person name="Sun Y.H."/>
            <person name="Ni S.B."/>
            <person name="Chen W.B."/>
            <person name="Zhang X.C."/>
            <person name="Jiao Y.N."/>
            <person name="Eichler E.E."/>
            <person name="Li G.H."/>
            <person name="Liu X."/>
            <person name="Gao L.Z."/>
        </authorList>
    </citation>
    <scope>NUCLEOTIDE SEQUENCE [LARGE SCALE GENOMIC DNA]</scope>
    <source>
        <strain evidence="2">cv. GT1</strain>
        <tissue evidence="1">Leaf</tissue>
    </source>
</reference>
<name>A0A6A6MF78_HEVBR</name>
<dbReference type="GO" id="GO:0051865">
    <property type="term" value="P:protein autoubiquitination"/>
    <property type="evidence" value="ECO:0007669"/>
    <property type="project" value="TreeGrafter"/>
</dbReference>
<evidence type="ECO:0000313" key="2">
    <source>
        <dbReference type="Proteomes" id="UP000467840"/>
    </source>
</evidence>
<dbReference type="PANTHER" id="PTHR31531">
    <property type="entry name" value="E3 UBIQUITIN-PROTEIN LIGASE E3D FAMILY MEMBER"/>
    <property type="match status" value="1"/>
</dbReference>
<dbReference type="GO" id="GO:0005634">
    <property type="term" value="C:nucleus"/>
    <property type="evidence" value="ECO:0007669"/>
    <property type="project" value="TreeGrafter"/>
</dbReference>
<dbReference type="GO" id="GO:0005829">
    <property type="term" value="C:cytosol"/>
    <property type="evidence" value="ECO:0007669"/>
    <property type="project" value="TreeGrafter"/>
</dbReference>